<evidence type="ECO:0000256" key="6">
    <source>
        <dbReference type="ARBA" id="ARBA00023163"/>
    </source>
</evidence>
<feature type="compositionally biased region" description="Basic residues" evidence="9">
    <location>
        <begin position="208"/>
        <end position="217"/>
    </location>
</feature>
<dbReference type="PANTHER" id="PTHR10071:SF281">
    <property type="entry name" value="BOX A-BINDING FACTOR-RELATED"/>
    <property type="match status" value="1"/>
</dbReference>
<dbReference type="Gene3D" id="3.30.50.10">
    <property type="entry name" value="Erythroid Transcription Factor GATA-1, subunit A"/>
    <property type="match status" value="1"/>
</dbReference>
<name>A0A7E4VZG2_PANRE</name>
<keyword evidence="4" id="KW-0862">Zinc</keyword>
<evidence type="ECO:0000256" key="5">
    <source>
        <dbReference type="ARBA" id="ARBA00023015"/>
    </source>
</evidence>
<comment type="subcellular location">
    <subcellularLocation>
        <location evidence="1">Nucleus</location>
    </subcellularLocation>
</comment>
<dbReference type="GO" id="GO:0000978">
    <property type="term" value="F:RNA polymerase II cis-regulatory region sequence-specific DNA binding"/>
    <property type="evidence" value="ECO:0007669"/>
    <property type="project" value="TreeGrafter"/>
</dbReference>
<dbReference type="InterPro" id="IPR000679">
    <property type="entry name" value="Znf_GATA"/>
</dbReference>
<feature type="region of interest" description="Disordered" evidence="9">
    <location>
        <begin position="208"/>
        <end position="233"/>
    </location>
</feature>
<evidence type="ECO:0000313" key="12">
    <source>
        <dbReference type="WBParaSite" id="Pan_g5274.t1"/>
    </source>
</evidence>
<evidence type="ECO:0000259" key="10">
    <source>
        <dbReference type="PROSITE" id="PS50114"/>
    </source>
</evidence>
<sequence length="254" mass="28231">MTDYYFPPPTENDPQMPGVTPQLCATDYSNTAVNSSSFLTLPTASNGIYVTPGVEYSNDSTKLDAYHGYTVVPYYNIPMYQADLEYSTAQFVQPVEQNPVHTNQSLTEYYAYSNVETPLYFAVPLLPAVETAAPTPPKKQATKKAVPRPRQDRVCSNSNCKSRLTSLWRRNANNEIVCNACSLYYRLHKKDRPVEMCVQEIRKRIRKPRNKLPKSRHGCGLTTAASNSTGSLSTAVTTPDMLADGISLLNSNAL</sequence>
<keyword evidence="2" id="KW-0479">Metal-binding</keyword>
<evidence type="ECO:0000256" key="4">
    <source>
        <dbReference type="ARBA" id="ARBA00022833"/>
    </source>
</evidence>
<accession>A0A7E4VZG2</accession>
<dbReference type="SMART" id="SM00401">
    <property type="entry name" value="ZnF_GATA"/>
    <property type="match status" value="1"/>
</dbReference>
<dbReference type="GO" id="GO:0045944">
    <property type="term" value="P:positive regulation of transcription by RNA polymerase II"/>
    <property type="evidence" value="ECO:0007669"/>
    <property type="project" value="TreeGrafter"/>
</dbReference>
<dbReference type="GO" id="GO:0045165">
    <property type="term" value="P:cell fate commitment"/>
    <property type="evidence" value="ECO:0007669"/>
    <property type="project" value="TreeGrafter"/>
</dbReference>
<organism evidence="11 12">
    <name type="scientific">Panagrellus redivivus</name>
    <name type="common">Microworm</name>
    <dbReference type="NCBI Taxonomy" id="6233"/>
    <lineage>
        <taxon>Eukaryota</taxon>
        <taxon>Metazoa</taxon>
        <taxon>Ecdysozoa</taxon>
        <taxon>Nematoda</taxon>
        <taxon>Chromadorea</taxon>
        <taxon>Rhabditida</taxon>
        <taxon>Tylenchina</taxon>
        <taxon>Panagrolaimomorpha</taxon>
        <taxon>Panagrolaimoidea</taxon>
        <taxon>Panagrolaimidae</taxon>
        <taxon>Panagrellus</taxon>
    </lineage>
</organism>
<evidence type="ECO:0000256" key="3">
    <source>
        <dbReference type="ARBA" id="ARBA00022771"/>
    </source>
</evidence>
<keyword evidence="7" id="KW-0539">Nucleus</keyword>
<dbReference type="GO" id="GO:0000981">
    <property type="term" value="F:DNA-binding transcription factor activity, RNA polymerase II-specific"/>
    <property type="evidence" value="ECO:0007669"/>
    <property type="project" value="TreeGrafter"/>
</dbReference>
<evidence type="ECO:0000256" key="8">
    <source>
        <dbReference type="PROSITE-ProRule" id="PRU00094"/>
    </source>
</evidence>
<dbReference type="WBParaSite" id="Pan_g5274.t1">
    <property type="protein sequence ID" value="Pan_g5274.t1"/>
    <property type="gene ID" value="Pan_g5274"/>
</dbReference>
<evidence type="ECO:0000313" key="11">
    <source>
        <dbReference type="Proteomes" id="UP000492821"/>
    </source>
</evidence>
<evidence type="ECO:0000256" key="7">
    <source>
        <dbReference type="ARBA" id="ARBA00023242"/>
    </source>
</evidence>
<keyword evidence="3 8" id="KW-0863">Zinc-finger</keyword>
<evidence type="ECO:0000256" key="2">
    <source>
        <dbReference type="ARBA" id="ARBA00022723"/>
    </source>
</evidence>
<dbReference type="Proteomes" id="UP000492821">
    <property type="component" value="Unassembled WGS sequence"/>
</dbReference>
<keyword evidence="5" id="KW-0805">Transcription regulation</keyword>
<evidence type="ECO:0000256" key="9">
    <source>
        <dbReference type="SAM" id="MobiDB-lite"/>
    </source>
</evidence>
<reference evidence="11" key="1">
    <citation type="journal article" date="2013" name="Genetics">
        <title>The draft genome and transcriptome of Panagrellus redivivus are shaped by the harsh demands of a free-living lifestyle.</title>
        <authorList>
            <person name="Srinivasan J."/>
            <person name="Dillman A.R."/>
            <person name="Macchietto M.G."/>
            <person name="Heikkinen L."/>
            <person name="Lakso M."/>
            <person name="Fracchia K.M."/>
            <person name="Antoshechkin I."/>
            <person name="Mortazavi A."/>
            <person name="Wong G."/>
            <person name="Sternberg P.W."/>
        </authorList>
    </citation>
    <scope>NUCLEOTIDE SEQUENCE [LARGE SCALE GENOMIC DNA]</scope>
    <source>
        <strain evidence="11">MT8872</strain>
    </source>
</reference>
<dbReference type="InterPro" id="IPR039355">
    <property type="entry name" value="Transcription_factor_GATA"/>
</dbReference>
<dbReference type="GO" id="GO:0008270">
    <property type="term" value="F:zinc ion binding"/>
    <property type="evidence" value="ECO:0007669"/>
    <property type="project" value="UniProtKB-KW"/>
</dbReference>
<keyword evidence="11" id="KW-1185">Reference proteome</keyword>
<dbReference type="PANTHER" id="PTHR10071">
    <property type="entry name" value="TRANSCRIPTION FACTOR GATA FAMILY MEMBER"/>
    <property type="match status" value="1"/>
</dbReference>
<feature type="compositionally biased region" description="Polar residues" evidence="9">
    <location>
        <begin position="223"/>
        <end position="233"/>
    </location>
</feature>
<feature type="domain" description="GATA-type" evidence="10">
    <location>
        <begin position="158"/>
        <end position="204"/>
    </location>
</feature>
<dbReference type="CDD" id="cd00202">
    <property type="entry name" value="ZnF_GATA"/>
    <property type="match status" value="1"/>
</dbReference>
<keyword evidence="6" id="KW-0804">Transcription</keyword>
<evidence type="ECO:0000256" key="1">
    <source>
        <dbReference type="ARBA" id="ARBA00004123"/>
    </source>
</evidence>
<dbReference type="Pfam" id="PF00320">
    <property type="entry name" value="GATA"/>
    <property type="match status" value="1"/>
</dbReference>
<feature type="region of interest" description="Disordered" evidence="9">
    <location>
        <begin position="133"/>
        <end position="152"/>
    </location>
</feature>
<dbReference type="AlphaFoldDB" id="A0A7E4VZG2"/>
<dbReference type="GO" id="GO:0000122">
    <property type="term" value="P:negative regulation of transcription by RNA polymerase II"/>
    <property type="evidence" value="ECO:0007669"/>
    <property type="project" value="TreeGrafter"/>
</dbReference>
<dbReference type="PROSITE" id="PS50114">
    <property type="entry name" value="GATA_ZN_FINGER_2"/>
    <property type="match status" value="1"/>
</dbReference>
<reference evidence="12" key="2">
    <citation type="submission" date="2020-10" db="UniProtKB">
        <authorList>
            <consortium name="WormBaseParasite"/>
        </authorList>
    </citation>
    <scope>IDENTIFICATION</scope>
</reference>
<protein>
    <submittedName>
        <fullName evidence="12">GATA-type domain-containing protein</fullName>
    </submittedName>
</protein>
<dbReference type="InterPro" id="IPR013088">
    <property type="entry name" value="Znf_NHR/GATA"/>
</dbReference>
<proteinExistence type="predicted"/>
<dbReference type="SUPFAM" id="SSF57716">
    <property type="entry name" value="Glucocorticoid receptor-like (DNA-binding domain)"/>
    <property type="match status" value="1"/>
</dbReference>
<dbReference type="GO" id="GO:0005634">
    <property type="term" value="C:nucleus"/>
    <property type="evidence" value="ECO:0007669"/>
    <property type="project" value="UniProtKB-SubCell"/>
</dbReference>